<evidence type="ECO:0000313" key="3">
    <source>
        <dbReference type="Proteomes" id="UP001500843"/>
    </source>
</evidence>
<protein>
    <submittedName>
        <fullName evidence="2">Uncharacterized protein</fullName>
    </submittedName>
</protein>
<organism evidence="2 3">
    <name type="scientific">Promicromonospora umidemergens</name>
    <dbReference type="NCBI Taxonomy" id="629679"/>
    <lineage>
        <taxon>Bacteria</taxon>
        <taxon>Bacillati</taxon>
        <taxon>Actinomycetota</taxon>
        <taxon>Actinomycetes</taxon>
        <taxon>Micrococcales</taxon>
        <taxon>Promicromonosporaceae</taxon>
        <taxon>Promicromonospora</taxon>
    </lineage>
</organism>
<keyword evidence="1" id="KW-0812">Transmembrane</keyword>
<sequence>MGVPVRRRAGLSAAQRLVAVLLLALTGVLGVAASEASAPAAAMPAVPAVEPAAWPGEAAHVALDDAVSRSSDTISLLCVCALFVVTVLLVKGLGSPLRRQGRRLGMAARHSLVRLVSSPVPLSSPWSWGVCQQ</sequence>
<keyword evidence="1" id="KW-0472">Membrane</keyword>
<keyword evidence="3" id="KW-1185">Reference proteome</keyword>
<keyword evidence="1" id="KW-1133">Transmembrane helix</keyword>
<reference evidence="3" key="1">
    <citation type="journal article" date="2019" name="Int. J. Syst. Evol. Microbiol.">
        <title>The Global Catalogue of Microorganisms (GCM) 10K type strain sequencing project: providing services to taxonomists for standard genome sequencing and annotation.</title>
        <authorList>
            <consortium name="The Broad Institute Genomics Platform"/>
            <consortium name="The Broad Institute Genome Sequencing Center for Infectious Disease"/>
            <person name="Wu L."/>
            <person name="Ma J."/>
        </authorList>
    </citation>
    <scope>NUCLEOTIDE SEQUENCE [LARGE SCALE GENOMIC DNA]</scope>
    <source>
        <strain evidence="3">JCM 17975</strain>
    </source>
</reference>
<dbReference type="EMBL" id="BAABHM010000021">
    <property type="protein sequence ID" value="GAA4715069.1"/>
    <property type="molecule type" value="Genomic_DNA"/>
</dbReference>
<name>A0ABP8XX38_9MICO</name>
<comment type="caution">
    <text evidence="2">The sequence shown here is derived from an EMBL/GenBank/DDBJ whole genome shotgun (WGS) entry which is preliminary data.</text>
</comment>
<evidence type="ECO:0000256" key="1">
    <source>
        <dbReference type="SAM" id="Phobius"/>
    </source>
</evidence>
<proteinExistence type="predicted"/>
<dbReference type="Proteomes" id="UP001500843">
    <property type="component" value="Unassembled WGS sequence"/>
</dbReference>
<accession>A0ABP8XX38</accession>
<feature type="transmembrane region" description="Helical" evidence="1">
    <location>
        <begin position="74"/>
        <end position="94"/>
    </location>
</feature>
<gene>
    <name evidence="2" type="ORF">GCM10023198_42880</name>
</gene>
<evidence type="ECO:0000313" key="2">
    <source>
        <dbReference type="EMBL" id="GAA4715069.1"/>
    </source>
</evidence>